<feature type="transmembrane region" description="Helical" evidence="1">
    <location>
        <begin position="6"/>
        <end position="23"/>
    </location>
</feature>
<gene>
    <name evidence="2" type="ORF">A2541_01155</name>
</gene>
<dbReference type="AlphaFoldDB" id="A0A1G2PF94"/>
<feature type="transmembrane region" description="Helical" evidence="1">
    <location>
        <begin position="69"/>
        <end position="94"/>
    </location>
</feature>
<keyword evidence="1" id="KW-0472">Membrane</keyword>
<name>A0A1G2PF94_9BACT</name>
<comment type="caution">
    <text evidence="2">The sequence shown here is derived from an EMBL/GenBank/DDBJ whole genome shotgun (WGS) entry which is preliminary data.</text>
</comment>
<accession>A0A1G2PF94</accession>
<dbReference type="Proteomes" id="UP000176965">
    <property type="component" value="Unassembled WGS sequence"/>
</dbReference>
<sequence length="103" mass="12256">MNLFWYSYLSITVIIYLIEKWWYKRSKINLIIKTKYKILAIPVIVCLGYSLIIYFFYLNYNSLSGEIPVLIILATITILANYYYLLVVSMVKYLDSMLSNNQK</sequence>
<evidence type="ECO:0000313" key="3">
    <source>
        <dbReference type="Proteomes" id="UP000176965"/>
    </source>
</evidence>
<keyword evidence="1" id="KW-1133">Transmembrane helix</keyword>
<organism evidence="2 3">
    <name type="scientific">Candidatus Taylorbacteria bacterium RIFOXYD2_FULL_36_9</name>
    <dbReference type="NCBI Taxonomy" id="1802338"/>
    <lineage>
        <taxon>Bacteria</taxon>
        <taxon>Candidatus Tayloriibacteriota</taxon>
    </lineage>
</organism>
<keyword evidence="1" id="KW-0812">Transmembrane</keyword>
<feature type="transmembrane region" description="Helical" evidence="1">
    <location>
        <begin position="35"/>
        <end position="57"/>
    </location>
</feature>
<protein>
    <submittedName>
        <fullName evidence="2">Uncharacterized protein</fullName>
    </submittedName>
</protein>
<proteinExistence type="predicted"/>
<evidence type="ECO:0000313" key="2">
    <source>
        <dbReference type="EMBL" id="OHA47006.1"/>
    </source>
</evidence>
<evidence type="ECO:0000256" key="1">
    <source>
        <dbReference type="SAM" id="Phobius"/>
    </source>
</evidence>
<reference evidence="2 3" key="1">
    <citation type="journal article" date="2016" name="Nat. Commun.">
        <title>Thousands of microbial genomes shed light on interconnected biogeochemical processes in an aquifer system.</title>
        <authorList>
            <person name="Anantharaman K."/>
            <person name="Brown C.T."/>
            <person name="Hug L.A."/>
            <person name="Sharon I."/>
            <person name="Castelle C.J."/>
            <person name="Probst A.J."/>
            <person name="Thomas B.C."/>
            <person name="Singh A."/>
            <person name="Wilkins M.J."/>
            <person name="Karaoz U."/>
            <person name="Brodie E.L."/>
            <person name="Williams K.H."/>
            <person name="Hubbard S.S."/>
            <person name="Banfield J.F."/>
        </authorList>
    </citation>
    <scope>NUCLEOTIDE SEQUENCE [LARGE SCALE GENOMIC DNA]</scope>
</reference>
<dbReference type="EMBL" id="MHSQ01000022">
    <property type="protein sequence ID" value="OHA47006.1"/>
    <property type="molecule type" value="Genomic_DNA"/>
</dbReference>